<sequence>MPEKVSRADKVAAMLKHNKEEIKQLEMNLSIYIKSEHPFA</sequence>
<proteinExistence type="predicted"/>
<accession>A0AAN0T312</accession>
<dbReference type="EMBL" id="CP010525">
    <property type="protein sequence ID" value="AJO21797.1"/>
    <property type="molecule type" value="Genomic_DNA"/>
</dbReference>
<gene>
    <name evidence="1" type="ORF">SB48_HM08orf01540</name>
</gene>
<dbReference type="Proteomes" id="UP000032024">
    <property type="component" value="Chromosome"/>
</dbReference>
<protein>
    <submittedName>
        <fullName evidence="1">Uncharacterized protein</fullName>
    </submittedName>
</protein>
<reference evidence="2" key="1">
    <citation type="submission" date="2015-01" db="EMBL/GenBank/DDBJ databases">
        <title>Comparative genome analysis of Bacillus coagulans HM-08, Clostridium butyricum HM-68, Bacillus subtilis HM-66 and Bacillus paralicheniformis BL-09.</title>
        <authorList>
            <person name="Zhang H."/>
        </authorList>
    </citation>
    <scope>NUCLEOTIDE SEQUENCE [LARGE SCALE GENOMIC DNA]</scope>
    <source>
        <strain evidence="2">HM-08</strain>
    </source>
</reference>
<evidence type="ECO:0000313" key="1">
    <source>
        <dbReference type="EMBL" id="AJO21797.1"/>
    </source>
</evidence>
<name>A0AAN0T312_HEYCO</name>
<keyword evidence="2" id="KW-1185">Reference proteome</keyword>
<organism evidence="1 2">
    <name type="scientific">Heyndrickxia coagulans</name>
    <name type="common">Weizmannia coagulans</name>
    <dbReference type="NCBI Taxonomy" id="1398"/>
    <lineage>
        <taxon>Bacteria</taxon>
        <taxon>Bacillati</taxon>
        <taxon>Bacillota</taxon>
        <taxon>Bacilli</taxon>
        <taxon>Bacillales</taxon>
        <taxon>Bacillaceae</taxon>
        <taxon>Heyndrickxia</taxon>
    </lineage>
</organism>
<dbReference type="AlphaFoldDB" id="A0AAN0T312"/>
<evidence type="ECO:0000313" key="2">
    <source>
        <dbReference type="Proteomes" id="UP000032024"/>
    </source>
</evidence>